<name>A0ABY6D4L7_9BACT</name>
<dbReference type="RefSeq" id="WP_263052833.1">
    <property type="nucleotide sequence ID" value="NZ_CP106735.1"/>
</dbReference>
<keyword evidence="2" id="KW-1185">Reference proteome</keyword>
<proteinExistence type="predicted"/>
<protein>
    <submittedName>
        <fullName evidence="1">Uncharacterized protein</fullName>
    </submittedName>
</protein>
<reference evidence="1" key="1">
    <citation type="submission" date="2022-10" db="EMBL/GenBank/DDBJ databases">
        <title>Comparative genomics and taxonomic characterization of three novel marine species of genus Reichenbachiella exhibiting antioxidant and polysaccharide degradation activities.</title>
        <authorList>
            <person name="Muhammad N."/>
            <person name="Lee Y.-J."/>
            <person name="Ko J."/>
            <person name="Kim S.-G."/>
        </authorList>
    </citation>
    <scope>NUCLEOTIDE SEQUENCE</scope>
    <source>
        <strain evidence="1">Wsw4-B4</strain>
    </source>
</reference>
<dbReference type="Proteomes" id="UP001062165">
    <property type="component" value="Chromosome"/>
</dbReference>
<dbReference type="EMBL" id="CP106735">
    <property type="protein sequence ID" value="UXX81104.1"/>
    <property type="molecule type" value="Genomic_DNA"/>
</dbReference>
<sequence length="430" mass="50050">MKKIIIFSYHALPFDVIASYRANAYLKHFSKFGIEPTLVTHDWGSPDCKEVRHEKLAYGRVIRIPKGLELTPKWRVQFEKIPFLNKLGILLRWVSGYLDNDPQMIGNYKSYLKHCNEILSANHYDCMLGIFSPHHHLRLCHTLHENFKIPYILDFRDLWNNRVIHKNYKPNVTEKIQDAITKFYWKKWLSKAAFFSITSEDWKNKINEFSSTKGIVIHNGFDPEMFENVVPTDTSTFTIVHGGSLYEHQKLNIFLEGCKQFIEKEKPKNFKVKFIGADRGNAFPGQLSGFMYNPVDRIYSLLDKNYCEVTKRIPKQELAQEITNCQLLLFPSLPDSPGTHLGKIFDYVGSKKNILMIPDDNSVVGEMVRETKAGVICNESEEVCKRLTQLHKEWISNGYLKYEGNIKLINKYSRATQVQELALKIHQFMS</sequence>
<accession>A0ABY6D4L7</accession>
<organism evidence="1 2">
    <name type="scientific">Reichenbachiella carrageenanivorans</name>
    <dbReference type="NCBI Taxonomy" id="2979869"/>
    <lineage>
        <taxon>Bacteria</taxon>
        <taxon>Pseudomonadati</taxon>
        <taxon>Bacteroidota</taxon>
        <taxon>Cytophagia</taxon>
        <taxon>Cytophagales</taxon>
        <taxon>Reichenbachiellaceae</taxon>
        <taxon>Reichenbachiella</taxon>
    </lineage>
</organism>
<gene>
    <name evidence="1" type="ORF">N7E81_08320</name>
</gene>
<dbReference type="SUPFAM" id="SSF53756">
    <property type="entry name" value="UDP-Glycosyltransferase/glycogen phosphorylase"/>
    <property type="match status" value="1"/>
</dbReference>
<evidence type="ECO:0000313" key="1">
    <source>
        <dbReference type="EMBL" id="UXX81104.1"/>
    </source>
</evidence>
<evidence type="ECO:0000313" key="2">
    <source>
        <dbReference type="Proteomes" id="UP001062165"/>
    </source>
</evidence>
<dbReference type="Gene3D" id="3.40.50.2000">
    <property type="entry name" value="Glycogen Phosphorylase B"/>
    <property type="match status" value="2"/>
</dbReference>